<keyword evidence="7" id="KW-0418">Kinase</keyword>
<dbReference type="FunFam" id="3.30.200.20:FF:000178">
    <property type="entry name" value="serine/threonine-protein kinase PBS1-like"/>
    <property type="match status" value="1"/>
</dbReference>
<dbReference type="AlphaFoldDB" id="A0A835S287"/>
<dbReference type="GO" id="GO:0030247">
    <property type="term" value="F:polysaccharide binding"/>
    <property type="evidence" value="ECO:0007669"/>
    <property type="project" value="InterPro"/>
</dbReference>
<evidence type="ECO:0000256" key="6">
    <source>
        <dbReference type="ARBA" id="ARBA00022741"/>
    </source>
</evidence>
<dbReference type="OrthoDB" id="4062651at2759"/>
<evidence type="ECO:0000259" key="15">
    <source>
        <dbReference type="PROSITE" id="PS50011"/>
    </source>
</evidence>
<evidence type="ECO:0000256" key="9">
    <source>
        <dbReference type="ARBA" id="ARBA00022989"/>
    </source>
</evidence>
<evidence type="ECO:0000313" key="17">
    <source>
        <dbReference type="EMBL" id="KAG0500389.1"/>
    </source>
</evidence>
<organism evidence="16 18">
    <name type="scientific">Vanilla planifolia</name>
    <name type="common">Vanilla</name>
    <dbReference type="NCBI Taxonomy" id="51239"/>
    <lineage>
        <taxon>Eukaryota</taxon>
        <taxon>Viridiplantae</taxon>
        <taxon>Streptophyta</taxon>
        <taxon>Embryophyta</taxon>
        <taxon>Tracheophyta</taxon>
        <taxon>Spermatophyta</taxon>
        <taxon>Magnoliopsida</taxon>
        <taxon>Liliopsida</taxon>
        <taxon>Asparagales</taxon>
        <taxon>Orchidaceae</taxon>
        <taxon>Vanilloideae</taxon>
        <taxon>Vanilleae</taxon>
        <taxon>Vanilla</taxon>
    </lineage>
</organism>
<evidence type="ECO:0000256" key="3">
    <source>
        <dbReference type="ARBA" id="ARBA00022679"/>
    </source>
</evidence>
<evidence type="ECO:0000256" key="8">
    <source>
        <dbReference type="ARBA" id="ARBA00022840"/>
    </source>
</evidence>
<dbReference type="InterPro" id="IPR000719">
    <property type="entry name" value="Prot_kinase_dom"/>
</dbReference>
<evidence type="ECO:0000256" key="4">
    <source>
        <dbReference type="ARBA" id="ARBA00022692"/>
    </source>
</evidence>
<dbReference type="InterPro" id="IPR008271">
    <property type="entry name" value="Ser/Thr_kinase_AS"/>
</dbReference>
<feature type="domain" description="Protein kinase" evidence="15">
    <location>
        <begin position="314"/>
        <end position="588"/>
    </location>
</feature>
<dbReference type="Pfam" id="PF00069">
    <property type="entry name" value="Pkinase"/>
    <property type="match status" value="1"/>
</dbReference>
<dbReference type="GO" id="GO:0004674">
    <property type="term" value="F:protein serine/threonine kinase activity"/>
    <property type="evidence" value="ECO:0007669"/>
    <property type="project" value="UniProtKB-KW"/>
</dbReference>
<evidence type="ECO:0000256" key="1">
    <source>
        <dbReference type="ARBA" id="ARBA00004479"/>
    </source>
</evidence>
<dbReference type="SUPFAM" id="SSF56112">
    <property type="entry name" value="Protein kinase-like (PK-like)"/>
    <property type="match status" value="1"/>
</dbReference>
<feature type="signal peptide" evidence="14">
    <location>
        <begin position="1"/>
        <end position="17"/>
    </location>
</feature>
<dbReference type="PANTHER" id="PTHR27009">
    <property type="entry name" value="RUST RESISTANCE KINASE LR10-RELATED"/>
    <property type="match status" value="1"/>
</dbReference>
<feature type="chain" id="PRO_5033643024" description="Protein kinase domain-containing protein" evidence="14">
    <location>
        <begin position="18"/>
        <end position="602"/>
    </location>
</feature>
<evidence type="ECO:0000256" key="14">
    <source>
        <dbReference type="SAM" id="SignalP"/>
    </source>
</evidence>
<dbReference type="Gene3D" id="3.30.200.20">
    <property type="entry name" value="Phosphorylase Kinase, domain 1"/>
    <property type="match status" value="1"/>
</dbReference>
<keyword evidence="11" id="KW-0325">Glycoprotein</keyword>
<dbReference type="Pfam" id="PF14380">
    <property type="entry name" value="WAK_assoc"/>
    <property type="match status" value="1"/>
</dbReference>
<dbReference type="GO" id="GO:0016020">
    <property type="term" value="C:membrane"/>
    <property type="evidence" value="ECO:0007669"/>
    <property type="project" value="UniProtKB-SubCell"/>
</dbReference>
<dbReference type="InterPro" id="IPR017441">
    <property type="entry name" value="Protein_kinase_ATP_BS"/>
</dbReference>
<proteinExistence type="predicted"/>
<dbReference type="PROSITE" id="PS00108">
    <property type="entry name" value="PROTEIN_KINASE_ST"/>
    <property type="match status" value="1"/>
</dbReference>
<dbReference type="GO" id="GO:0005524">
    <property type="term" value="F:ATP binding"/>
    <property type="evidence" value="ECO:0007669"/>
    <property type="project" value="UniProtKB-UniRule"/>
</dbReference>
<dbReference type="SMART" id="SM00220">
    <property type="entry name" value="S_TKc"/>
    <property type="match status" value="1"/>
</dbReference>
<dbReference type="Proteomes" id="UP000636800">
    <property type="component" value="Chromosome 1"/>
</dbReference>
<protein>
    <recommendedName>
        <fullName evidence="15">Protein kinase domain-containing protein</fullName>
    </recommendedName>
</protein>
<dbReference type="InterPro" id="IPR032872">
    <property type="entry name" value="WAK_assoc_C"/>
</dbReference>
<keyword evidence="6 12" id="KW-0547">Nucleotide-binding</keyword>
<comment type="subcellular location">
    <subcellularLocation>
        <location evidence="1">Membrane</location>
        <topology evidence="1">Single-pass type I membrane protein</topology>
    </subcellularLocation>
</comment>
<feature type="transmembrane region" description="Helical" evidence="13">
    <location>
        <begin position="247"/>
        <end position="268"/>
    </location>
</feature>
<dbReference type="Pfam" id="PF13947">
    <property type="entry name" value="GUB_WAK_bind"/>
    <property type="match status" value="1"/>
</dbReference>
<dbReference type="Gene3D" id="1.10.510.10">
    <property type="entry name" value="Transferase(Phosphotransferase) domain 1"/>
    <property type="match status" value="1"/>
</dbReference>
<keyword evidence="8 12" id="KW-0067">ATP-binding</keyword>
<dbReference type="Proteomes" id="UP000639772">
    <property type="component" value="Chromosome 1"/>
</dbReference>
<dbReference type="InterPro" id="IPR025287">
    <property type="entry name" value="WAK_GUB"/>
</dbReference>
<evidence type="ECO:0000313" key="18">
    <source>
        <dbReference type="Proteomes" id="UP000636800"/>
    </source>
</evidence>
<dbReference type="InterPro" id="IPR045874">
    <property type="entry name" value="LRK10/LRL21-25-like"/>
</dbReference>
<comment type="caution">
    <text evidence="16">The sequence shown here is derived from an EMBL/GenBank/DDBJ whole genome shotgun (WGS) entry which is preliminary data.</text>
</comment>
<evidence type="ECO:0000256" key="13">
    <source>
        <dbReference type="SAM" id="Phobius"/>
    </source>
</evidence>
<evidence type="ECO:0000256" key="12">
    <source>
        <dbReference type="PROSITE-ProRule" id="PRU10141"/>
    </source>
</evidence>
<evidence type="ECO:0000256" key="11">
    <source>
        <dbReference type="ARBA" id="ARBA00023180"/>
    </source>
</evidence>
<keyword evidence="2" id="KW-0723">Serine/threonine-protein kinase</keyword>
<sequence length="602" mass="65941">MFLLLFFFLSSLPCSTADNHFYLECSPRPFTCGGISINISYPFRIDGRPVECGHPGYSIRCANDSTFVTTISNREYHINAIDYNSSHIAVADASFFGVSCPYPTGNTTVNLTLYEYTDLNTAVIFFMNCTFPRELPSGVLNLSCAAGNIYMVGANSNGVGKSCGSAVQVVLHQTVVDLLVRNEVDIGAALQQGFTLKWTAGVGWCDDCVASGGVCGYDMNSPNQAACFCASGACSSAAGKSRLIKKLVTGLATGVMFLLLMCIALYYYNHHPKSLDSILRKKSKIVKTIESFLDTCETLGPKRYRYSDLKKITKSFSEKLGQGGFGSVYKGELPDGRLVAVKVLTDAKGNGDEFMNEVASIGKTSHVNVVSLLGFSSEGTKRALLYEFMLNGSLEKYIYSENLKSMLGWEKLYQIAIGIARGLEYLHRGCSTHIVHFDIKPHNILLDQDFCPKISDFGLAKLCLKKDSIFSAIDMRGTIGYIAPEVFSRNFGVVSSKSDVYSYGMMVLEMVGGRNNLVLDTQSSSGSFFPNWIHEHFHQIGHVEGVNIAGEMEEIAKKLALVGLWCIQTKPGSRPSMNKVLDMLESSLDELEMPPKPSFLSP</sequence>
<keyword evidence="18" id="KW-1185">Reference proteome</keyword>
<evidence type="ECO:0000313" key="16">
    <source>
        <dbReference type="EMBL" id="KAG0495797.1"/>
    </source>
</evidence>
<evidence type="ECO:0000256" key="5">
    <source>
        <dbReference type="ARBA" id="ARBA00022729"/>
    </source>
</evidence>
<evidence type="ECO:0000256" key="7">
    <source>
        <dbReference type="ARBA" id="ARBA00022777"/>
    </source>
</evidence>
<evidence type="ECO:0000256" key="2">
    <source>
        <dbReference type="ARBA" id="ARBA00022527"/>
    </source>
</evidence>
<keyword evidence="4 13" id="KW-0812">Transmembrane</keyword>
<dbReference type="FunFam" id="1.10.510.10:FF:000590">
    <property type="entry name" value="PR5-like receptor kinase"/>
    <property type="match status" value="1"/>
</dbReference>
<gene>
    <name evidence="17" type="ORF">HPP92_000461</name>
    <name evidence="16" type="ORF">HPP92_000488</name>
</gene>
<dbReference type="InterPro" id="IPR011009">
    <property type="entry name" value="Kinase-like_dom_sf"/>
</dbReference>
<evidence type="ECO:0000313" key="19">
    <source>
        <dbReference type="Proteomes" id="UP000639772"/>
    </source>
</evidence>
<dbReference type="PROSITE" id="PS50011">
    <property type="entry name" value="PROTEIN_KINASE_DOM"/>
    <property type="match status" value="1"/>
</dbReference>
<reference evidence="18 19" key="1">
    <citation type="journal article" date="2020" name="Nat. Food">
        <title>A phased Vanilla planifolia genome enables genetic improvement of flavour and production.</title>
        <authorList>
            <person name="Hasing T."/>
            <person name="Tang H."/>
            <person name="Brym M."/>
            <person name="Khazi F."/>
            <person name="Huang T."/>
            <person name="Chambers A.H."/>
        </authorList>
    </citation>
    <scope>NUCLEOTIDE SEQUENCE [LARGE SCALE GENOMIC DNA]</scope>
    <source>
        <tissue evidence="16">Leaf</tissue>
    </source>
</reference>
<name>A0A835S287_VANPL</name>
<keyword evidence="5 14" id="KW-0732">Signal</keyword>
<accession>A0A835S287</accession>
<keyword evidence="3" id="KW-0808">Transferase</keyword>
<keyword evidence="10 13" id="KW-0472">Membrane</keyword>
<keyword evidence="9 13" id="KW-1133">Transmembrane helix</keyword>
<dbReference type="EMBL" id="JADCNL010000001">
    <property type="protein sequence ID" value="KAG0495797.1"/>
    <property type="molecule type" value="Genomic_DNA"/>
</dbReference>
<dbReference type="PROSITE" id="PS00107">
    <property type="entry name" value="PROTEIN_KINASE_ATP"/>
    <property type="match status" value="1"/>
</dbReference>
<dbReference type="EMBL" id="JADCNM010000001">
    <property type="protein sequence ID" value="KAG0500389.1"/>
    <property type="molecule type" value="Genomic_DNA"/>
</dbReference>
<evidence type="ECO:0000256" key="10">
    <source>
        <dbReference type="ARBA" id="ARBA00023136"/>
    </source>
</evidence>
<feature type="binding site" evidence="12">
    <location>
        <position position="342"/>
    </location>
    <ligand>
        <name>ATP</name>
        <dbReference type="ChEBI" id="CHEBI:30616"/>
    </ligand>
</feature>